<sequence length="191" mass="19936">MSTRWDAPGQLAGDLVEQPVAEGPDLGEGRQDQQTALLRRRIGLLQDPAQGQDAWTGSAANATCRESVELSGVSCSTATVMDAQIMLPTSCARARSSGRTPVPWSLEAARNSSRSSPSHCCCAVQYRAYGTSFSVTLTVRSDGATVSHADAGGAGASGHSSNHTVLRSSPLWTPWPAAGSSTRARPLPVQT</sequence>
<organism evidence="2 3">
    <name type="scientific">Streptomyces echinatus</name>
    <dbReference type="NCBI Taxonomy" id="67293"/>
    <lineage>
        <taxon>Bacteria</taxon>
        <taxon>Bacillati</taxon>
        <taxon>Actinomycetota</taxon>
        <taxon>Actinomycetes</taxon>
        <taxon>Kitasatosporales</taxon>
        <taxon>Streptomycetaceae</taxon>
        <taxon>Streptomyces</taxon>
    </lineage>
</organism>
<dbReference type="RefSeq" id="WP_308288311.1">
    <property type="nucleotide sequence ID" value="NZ_BAAAWF010000068.1"/>
</dbReference>
<comment type="caution">
    <text evidence="2">The sequence shown here is derived from an EMBL/GenBank/DDBJ whole genome shotgun (WGS) entry which is preliminary data.</text>
</comment>
<feature type="compositionally biased region" description="Polar residues" evidence="1">
    <location>
        <begin position="162"/>
        <end position="171"/>
    </location>
</feature>
<gene>
    <name evidence="2" type="ORF">FHS34_002707</name>
</gene>
<reference evidence="2 3" key="1">
    <citation type="submission" date="2020-08" db="EMBL/GenBank/DDBJ databases">
        <title>Genomic Encyclopedia of Type Strains, Phase III (KMG-III): the genomes of soil and plant-associated and newly described type strains.</title>
        <authorList>
            <person name="Whitman W."/>
        </authorList>
    </citation>
    <scope>NUCLEOTIDE SEQUENCE [LARGE SCALE GENOMIC DNA]</scope>
    <source>
        <strain evidence="2 3">CECT 3313</strain>
    </source>
</reference>
<evidence type="ECO:0000313" key="3">
    <source>
        <dbReference type="Proteomes" id="UP000585836"/>
    </source>
</evidence>
<feature type="region of interest" description="Disordered" evidence="1">
    <location>
        <begin position="1"/>
        <end position="30"/>
    </location>
</feature>
<name>A0A7W9PTA3_9ACTN</name>
<dbReference type="Proteomes" id="UP000585836">
    <property type="component" value="Unassembled WGS sequence"/>
</dbReference>
<feature type="region of interest" description="Disordered" evidence="1">
    <location>
        <begin position="150"/>
        <end position="191"/>
    </location>
</feature>
<dbReference type="EMBL" id="JACHJK010000004">
    <property type="protein sequence ID" value="MBB5927249.1"/>
    <property type="molecule type" value="Genomic_DNA"/>
</dbReference>
<evidence type="ECO:0000313" key="2">
    <source>
        <dbReference type="EMBL" id="MBB5927249.1"/>
    </source>
</evidence>
<accession>A0A7W9PTA3</accession>
<protein>
    <submittedName>
        <fullName evidence="2">Uncharacterized protein</fullName>
    </submittedName>
</protein>
<evidence type="ECO:0000256" key="1">
    <source>
        <dbReference type="SAM" id="MobiDB-lite"/>
    </source>
</evidence>
<dbReference type="AlphaFoldDB" id="A0A7W9PTA3"/>
<feature type="compositionally biased region" description="Polar residues" evidence="1">
    <location>
        <begin position="179"/>
        <end position="191"/>
    </location>
</feature>
<feature type="compositionally biased region" description="Low complexity" evidence="1">
    <location>
        <begin position="150"/>
        <end position="161"/>
    </location>
</feature>
<proteinExistence type="predicted"/>
<keyword evidence="3" id="KW-1185">Reference proteome</keyword>